<sequence>MNNIVKMKEKTPFISIIVPVYNVEKFLEQCIDSIVNQKYKNFEVILIDDGSTDNSGIICDKYSEKYSYIRVFHKNNSGLGLTRNYGMEHASGEYVMFVDSDDFLGPMCLKKLIAPLIQGKYDTVIGGYTRIDDTGKISLRKNYKPNSFFGKEVKENVMEKMLGNSPKKNDSIKMSVWNNLYSLELIKRNKLHFVSERKYISEDIVWDLDYFQYSESVKIVSSAEYYYRFNPDSLSHKYWPNKFELYVVLYSYLLKKVKQNTRGAS</sequence>
<dbReference type="RefSeq" id="WP_061102373.1">
    <property type="nucleotide sequence ID" value="NZ_CP083392.1"/>
</dbReference>
<dbReference type="GO" id="GO:0016757">
    <property type="term" value="F:glycosyltransferase activity"/>
    <property type="evidence" value="ECO:0007669"/>
    <property type="project" value="UniProtKB-KW"/>
</dbReference>
<protein>
    <submittedName>
        <fullName evidence="4">Glycosyltransferase</fullName>
        <ecNumber evidence="4">2.4.-.-</ecNumber>
    </submittedName>
</protein>
<gene>
    <name evidence="4" type="ORF">ABVC42_09015</name>
</gene>
<dbReference type="InterPro" id="IPR001173">
    <property type="entry name" value="Glyco_trans_2-like"/>
</dbReference>
<reference evidence="4" key="1">
    <citation type="submission" date="2024-06" db="EMBL/GenBank/DDBJ databases">
        <title>Vaginal Lactobacillus fatty acid response mechanisms reveal a metabolite-targeted strategy for bacterial vaginosis treatment.</title>
        <authorList>
            <person name="Zhu M."/>
            <person name="Blainey P.C."/>
            <person name="Bloom S.M."/>
            <person name="Kwon D.S."/>
        </authorList>
    </citation>
    <scope>NUCLEOTIDE SEQUENCE</scope>
    <source>
        <strain evidence="4">194_F1_1</strain>
    </source>
</reference>
<keyword evidence="2 4" id="KW-0808">Transferase</keyword>
<feature type="domain" description="Glycosyltransferase 2-like" evidence="3">
    <location>
        <begin position="15"/>
        <end position="143"/>
    </location>
</feature>
<name>A0ABV2B9X4_9LACO</name>
<evidence type="ECO:0000313" key="4">
    <source>
        <dbReference type="EMBL" id="MES5150044.1"/>
    </source>
</evidence>
<evidence type="ECO:0000256" key="2">
    <source>
        <dbReference type="ARBA" id="ARBA00022679"/>
    </source>
</evidence>
<keyword evidence="5" id="KW-1185">Reference proteome</keyword>
<dbReference type="InterPro" id="IPR029044">
    <property type="entry name" value="Nucleotide-diphossugar_trans"/>
</dbReference>
<evidence type="ECO:0000313" key="5">
    <source>
        <dbReference type="Proteomes" id="UP001434419"/>
    </source>
</evidence>
<dbReference type="Proteomes" id="UP001434419">
    <property type="component" value="Unassembled WGS sequence"/>
</dbReference>
<comment type="caution">
    <text evidence="4">The sequence shown here is derived from an EMBL/GenBank/DDBJ whole genome shotgun (WGS) entry which is preliminary data.</text>
</comment>
<dbReference type="CDD" id="cd00761">
    <property type="entry name" value="Glyco_tranf_GTA_type"/>
    <property type="match status" value="1"/>
</dbReference>
<dbReference type="SUPFAM" id="SSF53448">
    <property type="entry name" value="Nucleotide-diphospho-sugar transferases"/>
    <property type="match status" value="1"/>
</dbReference>
<organism evidence="4 5">
    <name type="scientific">Lactobacillus crispatus</name>
    <dbReference type="NCBI Taxonomy" id="47770"/>
    <lineage>
        <taxon>Bacteria</taxon>
        <taxon>Bacillati</taxon>
        <taxon>Bacillota</taxon>
        <taxon>Bacilli</taxon>
        <taxon>Lactobacillales</taxon>
        <taxon>Lactobacillaceae</taxon>
        <taxon>Lactobacillus</taxon>
    </lineage>
</organism>
<dbReference type="PANTHER" id="PTHR22916">
    <property type="entry name" value="GLYCOSYLTRANSFERASE"/>
    <property type="match status" value="1"/>
</dbReference>
<keyword evidence="1 4" id="KW-0328">Glycosyltransferase</keyword>
<evidence type="ECO:0000259" key="3">
    <source>
        <dbReference type="Pfam" id="PF00535"/>
    </source>
</evidence>
<accession>A0ABV2B9X4</accession>
<dbReference type="Gene3D" id="3.90.550.10">
    <property type="entry name" value="Spore Coat Polysaccharide Biosynthesis Protein SpsA, Chain A"/>
    <property type="match status" value="1"/>
</dbReference>
<dbReference type="EC" id="2.4.-.-" evidence="4"/>
<proteinExistence type="predicted"/>
<dbReference type="PANTHER" id="PTHR22916:SF51">
    <property type="entry name" value="GLYCOSYLTRANSFERASE EPSH-RELATED"/>
    <property type="match status" value="1"/>
</dbReference>
<dbReference type="EMBL" id="JBETVU010000012">
    <property type="protein sequence ID" value="MES5150044.1"/>
    <property type="molecule type" value="Genomic_DNA"/>
</dbReference>
<dbReference type="Pfam" id="PF00535">
    <property type="entry name" value="Glycos_transf_2"/>
    <property type="match status" value="1"/>
</dbReference>
<evidence type="ECO:0000256" key="1">
    <source>
        <dbReference type="ARBA" id="ARBA00022676"/>
    </source>
</evidence>